<evidence type="ECO:0000256" key="5">
    <source>
        <dbReference type="ARBA" id="ARBA00022840"/>
    </source>
</evidence>
<keyword evidence="10" id="KW-1185">Reference proteome</keyword>
<evidence type="ECO:0000256" key="1">
    <source>
        <dbReference type="ARBA" id="ARBA00022448"/>
    </source>
</evidence>
<dbReference type="PROSITE" id="PS50893">
    <property type="entry name" value="ABC_TRANSPORTER_2"/>
    <property type="match status" value="1"/>
</dbReference>
<dbReference type="InterPro" id="IPR050093">
    <property type="entry name" value="ABC_SmlMolc_Importer"/>
</dbReference>
<evidence type="ECO:0000259" key="8">
    <source>
        <dbReference type="PROSITE" id="PS50893"/>
    </source>
</evidence>
<feature type="domain" description="ABC transporter" evidence="8">
    <location>
        <begin position="1"/>
        <end position="212"/>
    </location>
</feature>
<accession>A0A369TK89</accession>
<sequence length="213" mass="22266">MQIAPGDRVAVIGPSGAGKSTLLDLVAGFRSPEVGRVLWQGRDLGPLSPAARPVTILFQDNNLFPHLSIARNLGLAVRPDGRRPDAAQTGRIGDALARVGLSGFEDRLPGSLSGGQQSRAALARVLVQDRPVLLLDEPFAALGPALRAEMLDLVAEVTADTGALVLLVSHDPKDALRFAPQAIVVAEGRAHAPADTATLLDDPPPALRAYLGH</sequence>
<dbReference type="GO" id="GO:0016887">
    <property type="term" value="F:ATP hydrolysis activity"/>
    <property type="evidence" value="ECO:0007669"/>
    <property type="project" value="InterPro"/>
</dbReference>
<dbReference type="EMBL" id="QPMK01000010">
    <property type="protein sequence ID" value="RDD65749.1"/>
    <property type="molecule type" value="Genomic_DNA"/>
</dbReference>
<keyword evidence="3" id="KW-0997">Cell inner membrane</keyword>
<dbReference type="GO" id="GO:0005524">
    <property type="term" value="F:ATP binding"/>
    <property type="evidence" value="ECO:0007669"/>
    <property type="project" value="UniProtKB-KW"/>
</dbReference>
<dbReference type="PANTHER" id="PTHR42781:SF1">
    <property type="entry name" value="THIAMINE IMPORT ATP-BINDING PROTEIN THIQ"/>
    <property type="match status" value="1"/>
</dbReference>
<dbReference type="InterPro" id="IPR003439">
    <property type="entry name" value="ABC_transporter-like_ATP-bd"/>
</dbReference>
<dbReference type="OrthoDB" id="9802264at2"/>
<dbReference type="SUPFAM" id="SSF52540">
    <property type="entry name" value="P-loop containing nucleoside triphosphate hydrolases"/>
    <property type="match status" value="1"/>
</dbReference>
<keyword evidence="6" id="KW-1278">Translocase</keyword>
<evidence type="ECO:0000256" key="6">
    <source>
        <dbReference type="ARBA" id="ARBA00022967"/>
    </source>
</evidence>
<dbReference type="InterPro" id="IPR017871">
    <property type="entry name" value="ABC_transporter-like_CS"/>
</dbReference>
<dbReference type="InterPro" id="IPR027417">
    <property type="entry name" value="P-loop_NTPase"/>
</dbReference>
<gene>
    <name evidence="9" type="ORF">DU478_13725</name>
</gene>
<comment type="caution">
    <text evidence="9">The sequence shown here is derived from an EMBL/GenBank/DDBJ whole genome shotgun (WGS) entry which is preliminary data.</text>
</comment>
<keyword evidence="5 9" id="KW-0067">ATP-binding</keyword>
<keyword evidence="4" id="KW-0547">Nucleotide-binding</keyword>
<protein>
    <submittedName>
        <fullName evidence="9">ATP-binding cassette domain-containing protein</fullName>
    </submittedName>
</protein>
<dbReference type="InterPro" id="IPR003593">
    <property type="entry name" value="AAA+_ATPase"/>
</dbReference>
<evidence type="ECO:0000256" key="4">
    <source>
        <dbReference type="ARBA" id="ARBA00022741"/>
    </source>
</evidence>
<keyword evidence="2" id="KW-1003">Cell membrane</keyword>
<evidence type="ECO:0000256" key="2">
    <source>
        <dbReference type="ARBA" id="ARBA00022475"/>
    </source>
</evidence>
<proteinExistence type="predicted"/>
<keyword evidence="7" id="KW-0472">Membrane</keyword>
<name>A0A369TK89_9RHOB</name>
<reference evidence="9 10" key="1">
    <citation type="submission" date="2018-07" db="EMBL/GenBank/DDBJ databases">
        <title>Thalassococcus profundi sp. nov., a marine bacterium isolated from deep seawater of Okinawa Trough.</title>
        <authorList>
            <person name="Yu M."/>
        </authorList>
    </citation>
    <scope>NUCLEOTIDE SEQUENCE [LARGE SCALE GENOMIC DNA]</scope>
    <source>
        <strain evidence="9 10">WRAS1</strain>
    </source>
</reference>
<dbReference type="Gene3D" id="3.40.50.300">
    <property type="entry name" value="P-loop containing nucleotide triphosphate hydrolases"/>
    <property type="match status" value="1"/>
</dbReference>
<organism evidence="9 10">
    <name type="scientific">Thalassococcus profundi</name>
    <dbReference type="NCBI Taxonomy" id="2282382"/>
    <lineage>
        <taxon>Bacteria</taxon>
        <taxon>Pseudomonadati</taxon>
        <taxon>Pseudomonadota</taxon>
        <taxon>Alphaproteobacteria</taxon>
        <taxon>Rhodobacterales</taxon>
        <taxon>Roseobacteraceae</taxon>
        <taxon>Thalassococcus</taxon>
    </lineage>
</organism>
<dbReference type="PROSITE" id="PS00211">
    <property type="entry name" value="ABC_TRANSPORTER_1"/>
    <property type="match status" value="1"/>
</dbReference>
<evidence type="ECO:0000313" key="10">
    <source>
        <dbReference type="Proteomes" id="UP000253977"/>
    </source>
</evidence>
<evidence type="ECO:0000313" key="9">
    <source>
        <dbReference type="EMBL" id="RDD65749.1"/>
    </source>
</evidence>
<keyword evidence="1" id="KW-0813">Transport</keyword>
<evidence type="ECO:0000256" key="7">
    <source>
        <dbReference type="ARBA" id="ARBA00023136"/>
    </source>
</evidence>
<dbReference type="Proteomes" id="UP000253977">
    <property type="component" value="Unassembled WGS sequence"/>
</dbReference>
<dbReference type="PANTHER" id="PTHR42781">
    <property type="entry name" value="SPERMIDINE/PUTRESCINE IMPORT ATP-BINDING PROTEIN POTA"/>
    <property type="match status" value="1"/>
</dbReference>
<evidence type="ECO:0000256" key="3">
    <source>
        <dbReference type="ARBA" id="ARBA00022519"/>
    </source>
</evidence>
<dbReference type="SMART" id="SM00382">
    <property type="entry name" value="AAA"/>
    <property type="match status" value="1"/>
</dbReference>
<dbReference type="AlphaFoldDB" id="A0A369TK89"/>
<dbReference type="Pfam" id="PF00005">
    <property type="entry name" value="ABC_tran"/>
    <property type="match status" value="1"/>
</dbReference>